<dbReference type="EMBL" id="PDXA01000013">
    <property type="protein sequence ID" value="RYN52948.1"/>
    <property type="molecule type" value="Genomic_DNA"/>
</dbReference>
<evidence type="ECO:0000313" key="1">
    <source>
        <dbReference type="EMBL" id="RYN24648.1"/>
    </source>
</evidence>
<reference evidence="1 3" key="2">
    <citation type="journal article" date="2019" name="bioRxiv">
        <title>Genomics, evolutionary history and diagnostics of the Alternaria alternata species group including apple and Asian pear pathotypes.</title>
        <authorList>
            <person name="Armitage A.D."/>
            <person name="Cockerton H.M."/>
            <person name="Sreenivasaprasad S."/>
            <person name="Woodhall J.W."/>
            <person name="Lane C.R."/>
            <person name="Harrison R.J."/>
            <person name="Clarkson J.P."/>
        </authorList>
    </citation>
    <scope>NUCLEOTIDE SEQUENCE [LARGE SCALE GENOMIC DNA]</scope>
    <source>
        <strain evidence="3">FERA 1082</strain>
        <strain evidence="1">FERA 1164</strain>
    </source>
</reference>
<gene>
    <name evidence="2" type="ORF">AA0114_g4850</name>
    <name evidence="1" type="ORF">AA0115_g7970</name>
</gene>
<evidence type="ECO:0000313" key="2">
    <source>
        <dbReference type="EMBL" id="RYN52948.1"/>
    </source>
</evidence>
<evidence type="ECO:0000313" key="3">
    <source>
        <dbReference type="Proteomes" id="UP000292402"/>
    </source>
</evidence>
<proteinExistence type="predicted"/>
<organism evidence="2 3">
    <name type="scientific">Alternaria tenuissima</name>
    <dbReference type="NCBI Taxonomy" id="119927"/>
    <lineage>
        <taxon>Eukaryota</taxon>
        <taxon>Fungi</taxon>
        <taxon>Dikarya</taxon>
        <taxon>Ascomycota</taxon>
        <taxon>Pezizomycotina</taxon>
        <taxon>Dothideomycetes</taxon>
        <taxon>Pleosporomycetidae</taxon>
        <taxon>Pleosporales</taxon>
        <taxon>Pleosporineae</taxon>
        <taxon>Pleosporaceae</taxon>
        <taxon>Alternaria</taxon>
        <taxon>Alternaria sect. Alternaria</taxon>
        <taxon>Alternaria alternata complex</taxon>
    </lineage>
</organism>
<dbReference type="AlphaFoldDB" id="A0A4Q4MLK9"/>
<dbReference type="EMBL" id="PDXB01000021">
    <property type="protein sequence ID" value="RYN24648.1"/>
    <property type="molecule type" value="Genomic_DNA"/>
</dbReference>
<name>A0A4Q4MLK9_9PLEO</name>
<protein>
    <submittedName>
        <fullName evidence="2">Uncharacterized protein</fullName>
    </submittedName>
</protein>
<comment type="caution">
    <text evidence="2">The sequence shown here is derived from an EMBL/GenBank/DDBJ whole genome shotgun (WGS) entry which is preliminary data.</text>
</comment>
<sequence length="175" mass="18178">MLSEPLAISVASIRATFLSGQRLEAFVGEQHDVSAPIVAHAWGDEVQQDALDVFVVVPAQSLRPGSQQLLAQVSAGTLYPSSAQQPSVASALQAGSGSALVELLLLSPHALISVSSGVGDLQHGVAGFGFTNPDGEQHELVSFGFTDSGDEQQELGASCFLGVDEEQEDSDALDF</sequence>
<dbReference type="Proteomes" id="UP000292402">
    <property type="component" value="Unassembled WGS sequence"/>
</dbReference>
<dbReference type="Proteomes" id="UP000292340">
    <property type="component" value="Unassembled WGS sequence"/>
</dbReference>
<reference evidence="1" key="1">
    <citation type="submission" date="2017-10" db="EMBL/GenBank/DDBJ databases">
        <authorList>
            <person name="Armitage A.D."/>
            <person name="Barbara D.J."/>
            <person name="Woodhall J.W."/>
            <person name="Sreenivasaprasad S."/>
            <person name="Lane C.R."/>
            <person name="Clarkson J.P."/>
            <person name="Harrison R.J."/>
        </authorList>
    </citation>
    <scope>NUCLEOTIDE SEQUENCE</scope>
    <source>
        <strain evidence="1">FERA 1164</strain>
    </source>
</reference>
<accession>A0A4Q4MLK9</accession>
<reference evidence="2" key="3">
    <citation type="journal article" date="2019" name="J. ISSAAS">
        <title>Genomics, evolutionary history and diagnostics of the Alternaria alternata species group including apple and Asian pear pathotypes.</title>
        <authorList>
            <person name="Armitage A.D."/>
            <person name="Cockerton H.M."/>
            <person name="Sreenivasaprasad S."/>
            <person name="Woodhall J."/>
            <person name="Lane C."/>
            <person name="Harrison R.J."/>
            <person name="Clarkson J.P."/>
        </authorList>
    </citation>
    <scope>NUCLEOTIDE SEQUENCE</scope>
    <source>
        <strain evidence="2">FERA 1082</strain>
    </source>
</reference>